<evidence type="ECO:0000256" key="2">
    <source>
        <dbReference type="SAM" id="MobiDB-lite"/>
    </source>
</evidence>
<keyword evidence="1" id="KW-0175">Coiled coil</keyword>
<organism evidence="3 4">
    <name type="scientific">Coprinellus micaceus</name>
    <name type="common">Glistening ink-cap mushroom</name>
    <name type="synonym">Coprinus micaceus</name>
    <dbReference type="NCBI Taxonomy" id="71717"/>
    <lineage>
        <taxon>Eukaryota</taxon>
        <taxon>Fungi</taxon>
        <taxon>Dikarya</taxon>
        <taxon>Basidiomycota</taxon>
        <taxon>Agaricomycotina</taxon>
        <taxon>Agaricomycetes</taxon>
        <taxon>Agaricomycetidae</taxon>
        <taxon>Agaricales</taxon>
        <taxon>Agaricineae</taxon>
        <taxon>Psathyrellaceae</taxon>
        <taxon>Coprinellus</taxon>
    </lineage>
</organism>
<feature type="coiled-coil region" evidence="1">
    <location>
        <begin position="249"/>
        <end position="341"/>
    </location>
</feature>
<name>A0A4Y7TV88_COPMI</name>
<evidence type="ECO:0000256" key="1">
    <source>
        <dbReference type="SAM" id="Coils"/>
    </source>
</evidence>
<comment type="caution">
    <text evidence="3">The sequence shown here is derived from an EMBL/GenBank/DDBJ whole genome shotgun (WGS) entry which is preliminary data.</text>
</comment>
<proteinExistence type="predicted"/>
<dbReference type="AlphaFoldDB" id="A0A4Y7TV88"/>
<gene>
    <name evidence="3" type="ORF">FA13DRAFT_1705110</name>
</gene>
<evidence type="ECO:0000313" key="3">
    <source>
        <dbReference type="EMBL" id="TEB38077.1"/>
    </source>
</evidence>
<evidence type="ECO:0008006" key="5">
    <source>
        <dbReference type="Google" id="ProtNLM"/>
    </source>
</evidence>
<accession>A0A4Y7TV88</accession>
<evidence type="ECO:0000313" key="4">
    <source>
        <dbReference type="Proteomes" id="UP000298030"/>
    </source>
</evidence>
<feature type="region of interest" description="Disordered" evidence="2">
    <location>
        <begin position="350"/>
        <end position="370"/>
    </location>
</feature>
<protein>
    <recommendedName>
        <fullName evidence="5">BTB domain-containing protein</fullName>
    </recommendedName>
</protein>
<dbReference type="OrthoDB" id="3199068at2759"/>
<sequence length="370" mass="41534">MEARSTDSVNEQSTTEPSRGVERHAVYFWDLVSFTVENRLFRVPKHLFVSGSPTFAKRHGLLAEDGCHSLDSAFPFAGPDVADKDGPIILDGVTITEFEVFLQLMFPQSELQLGGSAITELSKAQWLVVLKLSTAWGFTHHRKKAIHSLSTQISDPTELITLAREYSITKWLASGYEMLVQRKEAMTERMGDELGLLVAYKLCLLREEYAKGKASASPKINESPMSNKTATPRPPPPQMNVDSRIQTAFKGELDELARLEQVLRTKEEREVDEAARLEREAREEQAKLMEDEAARKENIRLEVEGARAKLAAVEEVHRDREAQLQLHLKELQKKANELEAIDLPKPYTQAAPVAAKSTAPPKGKFMFGRP</sequence>
<feature type="region of interest" description="Disordered" evidence="2">
    <location>
        <begin position="214"/>
        <end position="239"/>
    </location>
</feature>
<feature type="compositionally biased region" description="Polar residues" evidence="2">
    <location>
        <begin position="218"/>
        <end position="230"/>
    </location>
</feature>
<reference evidence="3 4" key="1">
    <citation type="journal article" date="2019" name="Nat. Ecol. Evol.">
        <title>Megaphylogeny resolves global patterns of mushroom evolution.</title>
        <authorList>
            <person name="Varga T."/>
            <person name="Krizsan K."/>
            <person name="Foldi C."/>
            <person name="Dima B."/>
            <person name="Sanchez-Garcia M."/>
            <person name="Sanchez-Ramirez S."/>
            <person name="Szollosi G.J."/>
            <person name="Szarkandi J.G."/>
            <person name="Papp V."/>
            <person name="Albert L."/>
            <person name="Andreopoulos W."/>
            <person name="Angelini C."/>
            <person name="Antonin V."/>
            <person name="Barry K.W."/>
            <person name="Bougher N.L."/>
            <person name="Buchanan P."/>
            <person name="Buyck B."/>
            <person name="Bense V."/>
            <person name="Catcheside P."/>
            <person name="Chovatia M."/>
            <person name="Cooper J."/>
            <person name="Damon W."/>
            <person name="Desjardin D."/>
            <person name="Finy P."/>
            <person name="Geml J."/>
            <person name="Haridas S."/>
            <person name="Hughes K."/>
            <person name="Justo A."/>
            <person name="Karasinski D."/>
            <person name="Kautmanova I."/>
            <person name="Kiss B."/>
            <person name="Kocsube S."/>
            <person name="Kotiranta H."/>
            <person name="LaButti K.M."/>
            <person name="Lechner B.E."/>
            <person name="Liimatainen K."/>
            <person name="Lipzen A."/>
            <person name="Lukacs Z."/>
            <person name="Mihaltcheva S."/>
            <person name="Morgado L.N."/>
            <person name="Niskanen T."/>
            <person name="Noordeloos M.E."/>
            <person name="Ohm R.A."/>
            <person name="Ortiz-Santana B."/>
            <person name="Ovrebo C."/>
            <person name="Racz N."/>
            <person name="Riley R."/>
            <person name="Savchenko A."/>
            <person name="Shiryaev A."/>
            <person name="Soop K."/>
            <person name="Spirin V."/>
            <person name="Szebenyi C."/>
            <person name="Tomsovsky M."/>
            <person name="Tulloss R.E."/>
            <person name="Uehling J."/>
            <person name="Grigoriev I.V."/>
            <person name="Vagvolgyi C."/>
            <person name="Papp T."/>
            <person name="Martin F.M."/>
            <person name="Miettinen O."/>
            <person name="Hibbett D.S."/>
            <person name="Nagy L.G."/>
        </authorList>
    </citation>
    <scope>NUCLEOTIDE SEQUENCE [LARGE SCALE GENOMIC DNA]</scope>
    <source>
        <strain evidence="3 4">FP101781</strain>
    </source>
</reference>
<dbReference type="EMBL" id="QPFP01000003">
    <property type="protein sequence ID" value="TEB38077.1"/>
    <property type="molecule type" value="Genomic_DNA"/>
</dbReference>
<keyword evidence="4" id="KW-1185">Reference proteome</keyword>
<dbReference type="Proteomes" id="UP000298030">
    <property type="component" value="Unassembled WGS sequence"/>
</dbReference>